<organism evidence="2 3">
    <name type="scientific">Gigaspora margarita</name>
    <dbReference type="NCBI Taxonomy" id="4874"/>
    <lineage>
        <taxon>Eukaryota</taxon>
        <taxon>Fungi</taxon>
        <taxon>Fungi incertae sedis</taxon>
        <taxon>Mucoromycota</taxon>
        <taxon>Glomeromycotina</taxon>
        <taxon>Glomeromycetes</taxon>
        <taxon>Diversisporales</taxon>
        <taxon>Gigasporaceae</taxon>
        <taxon>Gigaspora</taxon>
    </lineage>
</organism>
<reference evidence="2 3" key="1">
    <citation type="journal article" date="2019" name="Environ. Microbiol.">
        <title>At the nexus of three kingdoms: the genome of the mycorrhizal fungus Gigaspora margarita provides insights into plant, endobacterial and fungal interactions.</title>
        <authorList>
            <person name="Venice F."/>
            <person name="Ghignone S."/>
            <person name="Salvioli di Fossalunga A."/>
            <person name="Amselem J."/>
            <person name="Novero M."/>
            <person name="Xianan X."/>
            <person name="Sedzielewska Toro K."/>
            <person name="Morin E."/>
            <person name="Lipzen A."/>
            <person name="Grigoriev I.V."/>
            <person name="Henrissat B."/>
            <person name="Martin F.M."/>
            <person name="Bonfante P."/>
        </authorList>
    </citation>
    <scope>NUCLEOTIDE SEQUENCE [LARGE SCALE GENOMIC DNA]</scope>
    <source>
        <strain evidence="2 3">BEG34</strain>
    </source>
</reference>
<comment type="caution">
    <text evidence="2">The sequence shown here is derived from an EMBL/GenBank/DDBJ whole genome shotgun (WGS) entry which is preliminary data.</text>
</comment>
<dbReference type="Proteomes" id="UP000439903">
    <property type="component" value="Unassembled WGS sequence"/>
</dbReference>
<name>A0A8H4ERX3_GIGMA</name>
<evidence type="ECO:0000313" key="3">
    <source>
        <dbReference type="Proteomes" id="UP000439903"/>
    </source>
</evidence>
<protein>
    <submittedName>
        <fullName evidence="2">Uncharacterized protein</fullName>
    </submittedName>
</protein>
<dbReference type="OrthoDB" id="2392566at2759"/>
<gene>
    <name evidence="2" type="ORF">F8M41_004510</name>
</gene>
<sequence length="176" mass="20412">MLGMFSRRKSHSLESTKHGHNVYEEECRRLMRVVELLTAQRRDAIEVIRSVNTGITDLISLLQEKNPEPPVETAQINANQLLNTIAEQLKGSGIEHNEGLDYQFDWGYFDKDDEFNSKNDEGLRTELALLQSQVNRLRTEQMKLTTSFDEKDKEKERIHKNHANRRSKVLSEGTNE</sequence>
<feature type="region of interest" description="Disordered" evidence="1">
    <location>
        <begin position="141"/>
        <end position="176"/>
    </location>
</feature>
<keyword evidence="3" id="KW-1185">Reference proteome</keyword>
<accession>A0A8H4ERX3</accession>
<evidence type="ECO:0000256" key="1">
    <source>
        <dbReference type="SAM" id="MobiDB-lite"/>
    </source>
</evidence>
<proteinExistence type="predicted"/>
<dbReference type="AlphaFoldDB" id="A0A8H4ERX3"/>
<evidence type="ECO:0000313" key="2">
    <source>
        <dbReference type="EMBL" id="KAF0542525.1"/>
    </source>
</evidence>
<feature type="compositionally biased region" description="Basic residues" evidence="1">
    <location>
        <begin position="158"/>
        <end position="168"/>
    </location>
</feature>
<feature type="compositionally biased region" description="Basic and acidic residues" evidence="1">
    <location>
        <begin position="148"/>
        <end position="157"/>
    </location>
</feature>
<dbReference type="EMBL" id="WTPW01000142">
    <property type="protein sequence ID" value="KAF0542525.1"/>
    <property type="molecule type" value="Genomic_DNA"/>
</dbReference>